<reference evidence="3 4" key="1">
    <citation type="journal article" date="2019" name="Environ. Microbiol.">
        <title>At the nexus of three kingdoms: the genome of the mycorrhizal fungus Gigaspora margarita provides insights into plant, endobacterial and fungal interactions.</title>
        <authorList>
            <person name="Venice F."/>
            <person name="Ghignone S."/>
            <person name="Salvioli di Fossalunga A."/>
            <person name="Amselem J."/>
            <person name="Novero M."/>
            <person name="Xianan X."/>
            <person name="Sedzielewska Toro K."/>
            <person name="Morin E."/>
            <person name="Lipzen A."/>
            <person name="Grigoriev I.V."/>
            <person name="Henrissat B."/>
            <person name="Martin F.M."/>
            <person name="Bonfante P."/>
        </authorList>
    </citation>
    <scope>NUCLEOTIDE SEQUENCE [LARGE SCALE GENOMIC DNA]</scope>
    <source>
        <strain evidence="3 4">BEG34</strain>
    </source>
</reference>
<dbReference type="PANTHER" id="PTHR31956">
    <property type="entry name" value="NON-SPECIFIC PHOSPHOLIPASE C4-RELATED"/>
    <property type="match status" value="1"/>
</dbReference>
<proteinExistence type="predicted"/>
<keyword evidence="2" id="KW-0732">Signal</keyword>
<feature type="signal peptide" evidence="2">
    <location>
        <begin position="1"/>
        <end position="18"/>
    </location>
</feature>
<evidence type="ECO:0000313" key="3">
    <source>
        <dbReference type="EMBL" id="KAF0557660.1"/>
    </source>
</evidence>
<accession>A0A8H4B431</accession>
<dbReference type="GO" id="GO:0016788">
    <property type="term" value="F:hydrolase activity, acting on ester bonds"/>
    <property type="evidence" value="ECO:0007669"/>
    <property type="project" value="InterPro"/>
</dbReference>
<comment type="caution">
    <text evidence="3">The sequence shown here is derived from an EMBL/GenBank/DDBJ whole genome shotgun (WGS) entry which is preliminary data.</text>
</comment>
<keyword evidence="1" id="KW-0378">Hydrolase</keyword>
<dbReference type="Pfam" id="PF04185">
    <property type="entry name" value="Phosphoesterase"/>
    <property type="match status" value="1"/>
</dbReference>
<dbReference type="Proteomes" id="UP000439903">
    <property type="component" value="Unassembled WGS sequence"/>
</dbReference>
<evidence type="ECO:0000256" key="1">
    <source>
        <dbReference type="ARBA" id="ARBA00022801"/>
    </source>
</evidence>
<protein>
    <submittedName>
        <fullName evidence="3">Phosphoesterase family-domain-containing protein</fullName>
    </submittedName>
</protein>
<dbReference type="Gene3D" id="3.40.720.10">
    <property type="entry name" value="Alkaline Phosphatase, subunit A"/>
    <property type="match status" value="1"/>
</dbReference>
<dbReference type="PANTHER" id="PTHR31956:SF8">
    <property type="entry name" value="ACID PHOSPHATASE PHOA (AFU_ORTHOLOGUE AFUA_1G03570)"/>
    <property type="match status" value="1"/>
</dbReference>
<organism evidence="3 4">
    <name type="scientific">Gigaspora margarita</name>
    <dbReference type="NCBI Taxonomy" id="4874"/>
    <lineage>
        <taxon>Eukaryota</taxon>
        <taxon>Fungi</taxon>
        <taxon>Fungi incertae sedis</taxon>
        <taxon>Mucoromycota</taxon>
        <taxon>Glomeromycotina</taxon>
        <taxon>Glomeromycetes</taxon>
        <taxon>Diversisporales</taxon>
        <taxon>Gigasporaceae</taxon>
        <taxon>Gigaspora</taxon>
    </lineage>
</organism>
<dbReference type="InterPro" id="IPR007312">
    <property type="entry name" value="Phosphoesterase"/>
</dbReference>
<evidence type="ECO:0000256" key="2">
    <source>
        <dbReference type="SAM" id="SignalP"/>
    </source>
</evidence>
<gene>
    <name evidence="3" type="ORF">F8M41_012793</name>
</gene>
<keyword evidence="4" id="KW-1185">Reference proteome</keyword>
<feature type="chain" id="PRO_5034883930" evidence="2">
    <location>
        <begin position="19"/>
        <end position="287"/>
    </location>
</feature>
<evidence type="ECO:0000313" key="4">
    <source>
        <dbReference type="Proteomes" id="UP000439903"/>
    </source>
</evidence>
<dbReference type="AlphaFoldDB" id="A0A8H4B431"/>
<sequence>MKLFIFITLLTIFSSGLANAIVAGTYFDRIVAIIFENTDYSKAIKNTYLKSLYNSAQGVLLTNYNAITHPSEPNYVAMIYGSTAGITDDGDYNVTGQNIVDLLETNGITWKAYMEDYTCGTCYTGDFCPSGTDLYARKHNPFISMQDINTNPTRCAKIVDSSQLDIDINNNQVPQYVMYVPNQNNDGHDTSLNTAMTWFQGWFDARRNNPNFSTNTLFLITWDEGVAKNQVAAVLYGSPVKPPSTHQDTTAYTHYSYLAAVEQNWNLGNLGRSDATATPFTKYLVHP</sequence>
<dbReference type="GO" id="GO:0009395">
    <property type="term" value="P:phospholipid catabolic process"/>
    <property type="evidence" value="ECO:0007669"/>
    <property type="project" value="TreeGrafter"/>
</dbReference>
<dbReference type="InterPro" id="IPR017850">
    <property type="entry name" value="Alkaline_phosphatase_core_sf"/>
</dbReference>
<dbReference type="EMBL" id="WTPW01000027">
    <property type="protein sequence ID" value="KAF0557660.1"/>
    <property type="molecule type" value="Genomic_DNA"/>
</dbReference>
<dbReference type="OrthoDB" id="5135119at2759"/>
<name>A0A8H4B431_GIGMA</name>